<dbReference type="InterPro" id="IPR023393">
    <property type="entry name" value="START-like_dom_sf"/>
</dbReference>
<organism evidence="2 3">
    <name type="scientific">Sphaerisporangium corydalis</name>
    <dbReference type="NCBI Taxonomy" id="1441875"/>
    <lineage>
        <taxon>Bacteria</taxon>
        <taxon>Bacillati</taxon>
        <taxon>Actinomycetota</taxon>
        <taxon>Actinomycetes</taxon>
        <taxon>Streptosporangiales</taxon>
        <taxon>Streptosporangiaceae</taxon>
        <taxon>Sphaerisporangium</taxon>
    </lineage>
</organism>
<evidence type="ECO:0000259" key="1">
    <source>
        <dbReference type="Pfam" id="PF03364"/>
    </source>
</evidence>
<sequence length="155" mass="17806">MAAHTENEITISAPLTVVWELTNDVASWPNLFSEYASAEILSREGNTVRFRLTLHPDADGNAWDWVSERTVDPVTRTVRAHRVETGWFEYMNIAWSYKETADGVLMRWVQDFHMKPESPLDDDAMAKRINGNSKVQLELIKERVEKAAADLQETR</sequence>
<keyword evidence="3" id="KW-1185">Reference proteome</keyword>
<proteinExistence type="predicted"/>
<evidence type="ECO:0000313" key="2">
    <source>
        <dbReference type="EMBL" id="MFC4587967.1"/>
    </source>
</evidence>
<gene>
    <name evidence="2" type="ORF">ACFO8L_17885</name>
</gene>
<accession>A0ABV9EEX1</accession>
<protein>
    <submittedName>
        <fullName evidence="2">SRPBCC family protein</fullName>
    </submittedName>
</protein>
<dbReference type="CDD" id="cd08860">
    <property type="entry name" value="TcmN_ARO-CYC_like"/>
    <property type="match status" value="1"/>
</dbReference>
<feature type="domain" description="Coenzyme Q-binding protein COQ10 START" evidence="1">
    <location>
        <begin position="11"/>
        <end position="127"/>
    </location>
</feature>
<comment type="caution">
    <text evidence="2">The sequence shown here is derived from an EMBL/GenBank/DDBJ whole genome shotgun (WGS) entry which is preliminary data.</text>
</comment>
<dbReference type="EMBL" id="JBHSFN010000010">
    <property type="protein sequence ID" value="MFC4587967.1"/>
    <property type="molecule type" value="Genomic_DNA"/>
</dbReference>
<reference evidence="3" key="1">
    <citation type="journal article" date="2019" name="Int. J. Syst. Evol. Microbiol.">
        <title>The Global Catalogue of Microorganisms (GCM) 10K type strain sequencing project: providing services to taxonomists for standard genome sequencing and annotation.</title>
        <authorList>
            <consortium name="The Broad Institute Genomics Platform"/>
            <consortium name="The Broad Institute Genome Sequencing Center for Infectious Disease"/>
            <person name="Wu L."/>
            <person name="Ma J."/>
        </authorList>
    </citation>
    <scope>NUCLEOTIDE SEQUENCE [LARGE SCALE GENOMIC DNA]</scope>
    <source>
        <strain evidence="3">CCUG 49560</strain>
    </source>
</reference>
<dbReference type="SUPFAM" id="SSF55961">
    <property type="entry name" value="Bet v1-like"/>
    <property type="match status" value="1"/>
</dbReference>
<dbReference type="Gene3D" id="3.30.530.20">
    <property type="match status" value="1"/>
</dbReference>
<dbReference type="RefSeq" id="WP_262840740.1">
    <property type="nucleotide sequence ID" value="NZ_JANZYP010000002.1"/>
</dbReference>
<dbReference type="Pfam" id="PF03364">
    <property type="entry name" value="Polyketide_cyc"/>
    <property type="match status" value="1"/>
</dbReference>
<dbReference type="Proteomes" id="UP001595891">
    <property type="component" value="Unassembled WGS sequence"/>
</dbReference>
<dbReference type="InterPro" id="IPR005031">
    <property type="entry name" value="COQ10_START"/>
</dbReference>
<name>A0ABV9EEX1_9ACTN</name>
<evidence type="ECO:0000313" key="3">
    <source>
        <dbReference type="Proteomes" id="UP001595891"/>
    </source>
</evidence>